<organism evidence="1 2">
    <name type="scientific">Mucilaginibacter humi</name>
    <dbReference type="NCBI Taxonomy" id="2732510"/>
    <lineage>
        <taxon>Bacteria</taxon>
        <taxon>Pseudomonadati</taxon>
        <taxon>Bacteroidota</taxon>
        <taxon>Sphingobacteriia</taxon>
        <taxon>Sphingobacteriales</taxon>
        <taxon>Sphingobacteriaceae</taxon>
        <taxon>Mucilaginibacter</taxon>
    </lineage>
</organism>
<comment type="caution">
    <text evidence="1">The sequence shown here is derived from an EMBL/GenBank/DDBJ whole genome shotgun (WGS) entry which is preliminary data.</text>
</comment>
<protein>
    <submittedName>
        <fullName evidence="1">Uncharacterized protein</fullName>
    </submittedName>
</protein>
<evidence type="ECO:0000313" key="1">
    <source>
        <dbReference type="EMBL" id="NNU33634.1"/>
    </source>
</evidence>
<keyword evidence="2" id="KW-1185">Reference proteome</keyword>
<accession>A0ABX1W316</accession>
<dbReference type="EMBL" id="JABFCR010000015">
    <property type="protein sequence ID" value="NNU33634.1"/>
    <property type="molecule type" value="Genomic_DNA"/>
</dbReference>
<dbReference type="Proteomes" id="UP000566071">
    <property type="component" value="Unassembled WGS sequence"/>
</dbReference>
<name>A0ABX1W316_9SPHI</name>
<proteinExistence type="predicted"/>
<evidence type="ECO:0000313" key="2">
    <source>
        <dbReference type="Proteomes" id="UP000566071"/>
    </source>
</evidence>
<sequence>MVFDSPGYVPDTVLVVDYKPLRIVLKPMGIALNQVNITASRRAFDPHVEYPEIYRKSKVYPLSPSTGSQKRGGMPAALNVSLKKRSRNVI</sequence>
<reference evidence="1 2" key="1">
    <citation type="submission" date="2020-05" db="EMBL/GenBank/DDBJ databases">
        <authorList>
            <person name="Khan S.A."/>
            <person name="Jeon C.O."/>
            <person name="Chun B.H."/>
        </authorList>
    </citation>
    <scope>NUCLEOTIDE SEQUENCE [LARGE SCALE GENOMIC DNA]</scope>
    <source>
        <strain evidence="1 2">S1162</strain>
    </source>
</reference>
<dbReference type="RefSeq" id="WP_175269324.1">
    <property type="nucleotide sequence ID" value="NZ_JABFCR010000015.1"/>
</dbReference>
<gene>
    <name evidence="1" type="ORF">HK413_04780</name>
</gene>